<dbReference type="InterPro" id="IPR056884">
    <property type="entry name" value="NPHP3-like_N"/>
</dbReference>
<comment type="caution">
    <text evidence="4">The sequence shown here is derived from an EMBL/GenBank/DDBJ whole genome shotgun (WGS) entry which is preliminary data.</text>
</comment>
<sequence length="480" mass="55208">METRFNDIDRAAEGTCKWLLRHEKYKDWATYDRGLLWIKGKPGSGKSTLLRYAVGDAIIASSIGDRALVLSFFFHGRGVELQRTPLGFFRSLLHQLLRHVPDALPDLIAAFQERCKNMGEPEKKWQWHLREMQGFFKSSLLKVLENRSIRLFVDALDECGEENAIDLVEEFKSLLQELQFTDSQIHICFTCRHYPILDLDSGFEICLEHENREDISTYVQAKFSTCTSSTIPATIRETITGHASGVFMWARLVTKRVFDLERRGVGWKAIEEEINAIPPDLDKLYSRAVQGMHERSASLKLIQWICFATRPLSLDELRWAMVVDADCPHRLLRECQRTKDFTSDNDKMKRRIQTLTCGLAEIALSSDKETVQFIHQSVKDFFVEKGLSALDSSLTSTDLAVGVAHYRLSRACIRYLAMEEVAQSAFRFPDDLVSESEFPLLHYATTSWVSHVKQGEERKVSQDDLLDYFAWPSQALFQSW</sequence>
<dbReference type="Gene3D" id="3.40.50.300">
    <property type="entry name" value="P-loop containing nucleotide triphosphate hydrolases"/>
    <property type="match status" value="1"/>
</dbReference>
<dbReference type="PANTHER" id="PTHR10039">
    <property type="entry name" value="AMELOGENIN"/>
    <property type="match status" value="1"/>
</dbReference>
<dbReference type="Pfam" id="PF24883">
    <property type="entry name" value="NPHP3_N"/>
    <property type="match status" value="1"/>
</dbReference>
<accession>A0A9P9JZR4</accession>
<dbReference type="Proteomes" id="UP000736672">
    <property type="component" value="Unassembled WGS sequence"/>
</dbReference>
<evidence type="ECO:0000313" key="5">
    <source>
        <dbReference type="Proteomes" id="UP000736672"/>
    </source>
</evidence>
<evidence type="ECO:0000259" key="2">
    <source>
        <dbReference type="Pfam" id="PF22939"/>
    </source>
</evidence>
<dbReference type="SUPFAM" id="SSF52540">
    <property type="entry name" value="P-loop containing nucleoside triphosphate hydrolases"/>
    <property type="match status" value="1"/>
</dbReference>
<reference evidence="4" key="1">
    <citation type="journal article" date="2021" name="Nat. Commun.">
        <title>Genetic determinants of endophytism in the Arabidopsis root mycobiome.</title>
        <authorList>
            <person name="Mesny F."/>
            <person name="Miyauchi S."/>
            <person name="Thiergart T."/>
            <person name="Pickel B."/>
            <person name="Atanasova L."/>
            <person name="Karlsson M."/>
            <person name="Huettel B."/>
            <person name="Barry K.W."/>
            <person name="Haridas S."/>
            <person name="Chen C."/>
            <person name="Bauer D."/>
            <person name="Andreopoulos W."/>
            <person name="Pangilinan J."/>
            <person name="LaButti K."/>
            <person name="Riley R."/>
            <person name="Lipzen A."/>
            <person name="Clum A."/>
            <person name="Drula E."/>
            <person name="Henrissat B."/>
            <person name="Kohler A."/>
            <person name="Grigoriev I.V."/>
            <person name="Martin F.M."/>
            <person name="Hacquard S."/>
        </authorList>
    </citation>
    <scope>NUCLEOTIDE SEQUENCE</scope>
    <source>
        <strain evidence="4">FSSC 5 MPI-SDFR-AT-0091</strain>
    </source>
</reference>
<organism evidence="4 5">
    <name type="scientific">Fusarium solani</name>
    <name type="common">Filamentous fungus</name>
    <dbReference type="NCBI Taxonomy" id="169388"/>
    <lineage>
        <taxon>Eukaryota</taxon>
        <taxon>Fungi</taxon>
        <taxon>Dikarya</taxon>
        <taxon>Ascomycota</taxon>
        <taxon>Pezizomycotina</taxon>
        <taxon>Sordariomycetes</taxon>
        <taxon>Hypocreomycetidae</taxon>
        <taxon>Hypocreales</taxon>
        <taxon>Nectriaceae</taxon>
        <taxon>Fusarium</taxon>
        <taxon>Fusarium solani species complex</taxon>
    </lineage>
</organism>
<keyword evidence="5" id="KW-1185">Reference proteome</keyword>
<keyword evidence="1" id="KW-0677">Repeat</keyword>
<dbReference type="Pfam" id="PF22939">
    <property type="entry name" value="WHD_GPIID"/>
    <property type="match status" value="1"/>
</dbReference>
<dbReference type="EMBL" id="JAGTJS010000018">
    <property type="protein sequence ID" value="KAH7243777.1"/>
    <property type="molecule type" value="Genomic_DNA"/>
</dbReference>
<dbReference type="OrthoDB" id="7464126at2759"/>
<name>A0A9P9JZR4_FUSSL</name>
<feature type="domain" description="GPI inositol-deacylase winged helix" evidence="2">
    <location>
        <begin position="287"/>
        <end position="389"/>
    </location>
</feature>
<feature type="domain" description="Nephrocystin 3-like N-terminal" evidence="3">
    <location>
        <begin position="14"/>
        <end position="192"/>
    </location>
</feature>
<dbReference type="PANTHER" id="PTHR10039:SF5">
    <property type="entry name" value="NACHT DOMAIN-CONTAINING PROTEIN"/>
    <property type="match status" value="1"/>
</dbReference>
<feature type="non-terminal residue" evidence="4">
    <location>
        <position position="480"/>
    </location>
</feature>
<dbReference type="AlphaFoldDB" id="A0A9P9JZR4"/>
<gene>
    <name evidence="4" type="ORF">B0J15DRAFT_358152</name>
</gene>
<proteinExistence type="predicted"/>
<evidence type="ECO:0000313" key="4">
    <source>
        <dbReference type="EMBL" id="KAH7243777.1"/>
    </source>
</evidence>
<dbReference type="InterPro" id="IPR027417">
    <property type="entry name" value="P-loop_NTPase"/>
</dbReference>
<evidence type="ECO:0000256" key="1">
    <source>
        <dbReference type="ARBA" id="ARBA00022737"/>
    </source>
</evidence>
<evidence type="ECO:0000259" key="3">
    <source>
        <dbReference type="Pfam" id="PF24883"/>
    </source>
</evidence>
<protein>
    <recommendedName>
        <fullName evidence="6">NACHT domain-containing protein</fullName>
    </recommendedName>
</protein>
<evidence type="ECO:0008006" key="6">
    <source>
        <dbReference type="Google" id="ProtNLM"/>
    </source>
</evidence>
<dbReference type="InterPro" id="IPR054471">
    <property type="entry name" value="GPIID_WHD"/>
</dbReference>